<keyword evidence="5" id="KW-0472">Membrane</keyword>
<evidence type="ECO:0000256" key="7">
    <source>
        <dbReference type="ARBA" id="ARBA00038408"/>
    </source>
</evidence>
<dbReference type="InterPro" id="IPR000297">
    <property type="entry name" value="PPIase_PpiC"/>
</dbReference>
<dbReference type="Pfam" id="PF13450">
    <property type="entry name" value="NAD_binding_8"/>
    <property type="match status" value="1"/>
</dbReference>
<evidence type="ECO:0000313" key="10">
    <source>
        <dbReference type="EMBL" id="MDI1493618.1"/>
    </source>
</evidence>
<gene>
    <name evidence="10" type="ORF">OHK93_005914</name>
</gene>
<evidence type="ECO:0000256" key="6">
    <source>
        <dbReference type="ARBA" id="ARBA00023186"/>
    </source>
</evidence>
<dbReference type="PANTHER" id="PTHR47529:SF1">
    <property type="entry name" value="PERIPLASMIC CHAPERONE PPID"/>
    <property type="match status" value="1"/>
</dbReference>
<organism evidence="10 11">
    <name type="scientific">Ramalina farinacea</name>
    <dbReference type="NCBI Taxonomy" id="258253"/>
    <lineage>
        <taxon>Eukaryota</taxon>
        <taxon>Fungi</taxon>
        <taxon>Dikarya</taxon>
        <taxon>Ascomycota</taxon>
        <taxon>Pezizomycotina</taxon>
        <taxon>Lecanoromycetes</taxon>
        <taxon>OSLEUM clade</taxon>
        <taxon>Lecanoromycetidae</taxon>
        <taxon>Lecanorales</taxon>
        <taxon>Lecanorineae</taxon>
        <taxon>Ramalinaceae</taxon>
        <taxon>Ramalina</taxon>
    </lineage>
</organism>
<keyword evidence="11" id="KW-1185">Reference proteome</keyword>
<dbReference type="Proteomes" id="UP001161017">
    <property type="component" value="Unassembled WGS sequence"/>
</dbReference>
<comment type="caution">
    <text evidence="10">The sequence shown here is derived from an EMBL/GenBank/DDBJ whole genome shotgun (WGS) entry which is preliminary data.</text>
</comment>
<keyword evidence="3" id="KW-0812">Transmembrane</keyword>
<dbReference type="EMBL" id="JAPUFD010000036">
    <property type="protein sequence ID" value="MDI1493618.1"/>
    <property type="molecule type" value="Genomic_DNA"/>
</dbReference>
<dbReference type="AlphaFoldDB" id="A0AA43QW05"/>
<sequence>MQGKADVNVDVLVIGAGPTGLGAAKRLYQLDGPSWMIIDSNETPGGLASTDITPEGFLYDVGGHVIFSHYKYFDDCIDEALPKEDDWYTHQRISYVRCKDLWVPYPFQNNISMLPKQEQVTCMDGMIDAAMEARVANTKPKSFDEWIVRMMGVGIADIFMRPYNFKVWAVPTTKMQSQWLDAPGGDVVALGGRHAGEALVMAEVEVGLGPVVGHEHLPVLVGAHRAGIDVEVGVELAQADLEAARLQERAEGGGRETLAERGDHAAEDGRGRGPAADPAEHLAQGGVGLDDLSGIGRASRPDGPTRLVGQGEAAPAAARGSDAAAGGGAHLGGAPGRVLLQALPHANDGLEAAGQRRRRLGGHLGVGLAVGGAPLGMADDDEGRPRVSQEEALAAWISKIGVRPADKLIADELHKQPQLFNPVSGVFDKAAYQEILRSNGLTAPEFEAGLRDQIAQTHVLTGLVSGLQAPAVYSALEAVFRQEGRGFTWFALPASAVPPPPAPTEAELQAYLRDNAAGLMRPATRRVSLVRFSAALLAPTLTVDPAQVRKRYDFEKDALSTPEKRSFVQVAAASPAQAARLLKGLAAGEAPAAVAAAAKAPAPALHADQPRTAVPDAAVAAAVFAMRPGEVRPVQGSLGPAVVKLQGVTPGHDASFEEARPKLEAEVRRAQAVAKATELSQTYDDARNGGADLAEAARRAGVPVTPLPEFDVQGRDGRGQPVPVPPKLVQTAFGLPQGGTSEVLEAVPGQGEFYAIRVDGAKPSAPYTVDEVRGPLTRQLQLQALAKALKARADALVAEVKAGKPIAAVAAEAHAQAASAVVRRDQARQQPTFGEQLLGEVFAGKPGDVVLAPDPRGAGLLVARVDAVRLADPTEAGRAAQVLRRAATSSLYEDVAVNARSAAAALIRPRTDPVLARRAVTGDAAPAAPAPR</sequence>
<evidence type="ECO:0000259" key="9">
    <source>
        <dbReference type="Pfam" id="PF13145"/>
    </source>
</evidence>
<dbReference type="PANTHER" id="PTHR47529">
    <property type="entry name" value="PEPTIDYL-PROLYL CIS-TRANS ISOMERASE D"/>
    <property type="match status" value="1"/>
</dbReference>
<evidence type="ECO:0000256" key="8">
    <source>
        <dbReference type="SAM" id="MobiDB-lite"/>
    </source>
</evidence>
<dbReference type="InterPro" id="IPR052029">
    <property type="entry name" value="PpiD_chaperone"/>
</dbReference>
<evidence type="ECO:0000256" key="4">
    <source>
        <dbReference type="ARBA" id="ARBA00022989"/>
    </source>
</evidence>
<dbReference type="InterPro" id="IPR027304">
    <property type="entry name" value="Trigger_fact/SurA_dom_sf"/>
</dbReference>
<dbReference type="Pfam" id="PF13624">
    <property type="entry name" value="SurA_N_3"/>
    <property type="match status" value="1"/>
</dbReference>
<keyword evidence="4" id="KW-1133">Transmembrane helix</keyword>
<evidence type="ECO:0000256" key="5">
    <source>
        <dbReference type="ARBA" id="ARBA00023136"/>
    </source>
</evidence>
<evidence type="ECO:0000256" key="3">
    <source>
        <dbReference type="ARBA" id="ARBA00022692"/>
    </source>
</evidence>
<keyword evidence="6" id="KW-0143">Chaperone</keyword>
<accession>A0AA43QW05</accession>
<protein>
    <recommendedName>
        <fullName evidence="9">PpiC domain-containing protein</fullName>
    </recommendedName>
</protein>
<feature type="domain" description="PpiC" evidence="9">
    <location>
        <begin position="543"/>
        <end position="661"/>
    </location>
</feature>
<dbReference type="Gene3D" id="3.50.50.60">
    <property type="entry name" value="FAD/NAD(P)-binding domain"/>
    <property type="match status" value="1"/>
</dbReference>
<dbReference type="SUPFAM" id="SSF51971">
    <property type="entry name" value="Nucleotide-binding domain"/>
    <property type="match status" value="1"/>
</dbReference>
<dbReference type="SUPFAM" id="SSF109998">
    <property type="entry name" value="Triger factor/SurA peptide-binding domain-like"/>
    <property type="match status" value="1"/>
</dbReference>
<comment type="similarity">
    <text evidence="7">Belongs to the PpiD chaperone family.</text>
</comment>
<evidence type="ECO:0000256" key="2">
    <source>
        <dbReference type="ARBA" id="ARBA00022475"/>
    </source>
</evidence>
<comment type="subcellular location">
    <subcellularLocation>
        <location evidence="1">Cell membrane</location>
        <topology evidence="1">Single-pass type II membrane protein</topology>
    </subcellularLocation>
</comment>
<dbReference type="GO" id="GO:0005886">
    <property type="term" value="C:plasma membrane"/>
    <property type="evidence" value="ECO:0007669"/>
    <property type="project" value="UniProtKB-SubCell"/>
</dbReference>
<feature type="compositionally biased region" description="Low complexity" evidence="8">
    <location>
        <begin position="309"/>
        <end position="324"/>
    </location>
</feature>
<evidence type="ECO:0000313" key="11">
    <source>
        <dbReference type="Proteomes" id="UP001161017"/>
    </source>
</evidence>
<dbReference type="Pfam" id="PF13145">
    <property type="entry name" value="Rotamase_2"/>
    <property type="match status" value="1"/>
</dbReference>
<keyword evidence="2" id="KW-1003">Cell membrane</keyword>
<reference evidence="10" key="1">
    <citation type="journal article" date="2023" name="Genome Biol. Evol.">
        <title>First Whole Genome Sequence and Flow Cytometry Genome Size Data for the Lichen-Forming Fungus Ramalina farinacea (Ascomycota).</title>
        <authorList>
            <person name="Llewellyn T."/>
            <person name="Mian S."/>
            <person name="Hill R."/>
            <person name="Leitch I.J."/>
            <person name="Gaya E."/>
        </authorList>
    </citation>
    <scope>NUCLEOTIDE SEQUENCE</scope>
    <source>
        <strain evidence="10">LIQ254RAFAR</strain>
    </source>
</reference>
<dbReference type="AntiFam" id="ANF00280">
    <property type="entry name" value="Spurious ORF (shadow ORF of PyrG)"/>
</dbReference>
<feature type="region of interest" description="Disordered" evidence="8">
    <location>
        <begin position="249"/>
        <end position="329"/>
    </location>
</feature>
<feature type="compositionally biased region" description="Basic and acidic residues" evidence="8">
    <location>
        <begin position="249"/>
        <end position="271"/>
    </location>
</feature>
<evidence type="ECO:0000256" key="1">
    <source>
        <dbReference type="ARBA" id="ARBA00004401"/>
    </source>
</evidence>
<dbReference type="GO" id="GO:0003755">
    <property type="term" value="F:peptidyl-prolyl cis-trans isomerase activity"/>
    <property type="evidence" value="ECO:0007669"/>
    <property type="project" value="InterPro"/>
</dbReference>
<dbReference type="InterPro" id="IPR036188">
    <property type="entry name" value="FAD/NAD-bd_sf"/>
</dbReference>
<name>A0AA43QW05_9LECA</name>
<proteinExistence type="inferred from homology"/>